<evidence type="ECO:0000256" key="27">
    <source>
        <dbReference type="SAM" id="Phobius"/>
    </source>
</evidence>
<feature type="transmembrane region" description="Helical" evidence="27">
    <location>
        <begin position="1615"/>
        <end position="1633"/>
    </location>
</feature>
<evidence type="ECO:0000256" key="13">
    <source>
        <dbReference type="ARBA" id="ARBA00022741"/>
    </source>
</evidence>
<evidence type="ECO:0000256" key="19">
    <source>
        <dbReference type="ARBA" id="ARBA00023125"/>
    </source>
</evidence>
<name>A0A8S2ASG7_ARAAE</name>
<feature type="region of interest" description="Disordered" evidence="26">
    <location>
        <begin position="1846"/>
        <end position="1868"/>
    </location>
</feature>
<evidence type="ECO:0000256" key="24">
    <source>
        <dbReference type="PROSITE-ProRule" id="PRU00094"/>
    </source>
</evidence>
<evidence type="ECO:0000256" key="2">
    <source>
        <dbReference type="ARBA" id="ARBA00002206"/>
    </source>
</evidence>
<protein>
    <submittedName>
        <fullName evidence="31">Uncharacterized protein</fullName>
    </submittedName>
</protein>
<dbReference type="GO" id="GO:0043565">
    <property type="term" value="F:sequence-specific DNA binding"/>
    <property type="evidence" value="ECO:0007669"/>
    <property type="project" value="InterPro"/>
</dbReference>
<dbReference type="Pfam" id="PF01326">
    <property type="entry name" value="PPDK_N"/>
    <property type="match status" value="1"/>
</dbReference>
<dbReference type="InterPro" id="IPR000679">
    <property type="entry name" value="Znf_GATA"/>
</dbReference>
<feature type="transmembrane region" description="Helical" evidence="27">
    <location>
        <begin position="1532"/>
        <end position="1553"/>
    </location>
</feature>
<dbReference type="Pfam" id="PF06200">
    <property type="entry name" value="tify"/>
    <property type="match status" value="1"/>
</dbReference>
<dbReference type="SMART" id="SM00979">
    <property type="entry name" value="TIFY"/>
    <property type="match status" value="1"/>
</dbReference>
<dbReference type="SUPFAM" id="SSF56059">
    <property type="entry name" value="Glutathione synthetase ATP-binding domain-like"/>
    <property type="match status" value="1"/>
</dbReference>
<organism evidence="31 32">
    <name type="scientific">Arabidopsis arenosa</name>
    <name type="common">Sand rock-cress</name>
    <name type="synonym">Cardaminopsis arenosa</name>
    <dbReference type="NCBI Taxonomy" id="38785"/>
    <lineage>
        <taxon>Eukaryota</taxon>
        <taxon>Viridiplantae</taxon>
        <taxon>Streptophyta</taxon>
        <taxon>Embryophyta</taxon>
        <taxon>Tracheophyta</taxon>
        <taxon>Spermatophyta</taxon>
        <taxon>Magnoliopsida</taxon>
        <taxon>eudicotyledons</taxon>
        <taxon>Gunneridae</taxon>
        <taxon>Pentapetalae</taxon>
        <taxon>rosids</taxon>
        <taxon>malvids</taxon>
        <taxon>Brassicales</taxon>
        <taxon>Brassicaceae</taxon>
        <taxon>Camelineae</taxon>
        <taxon>Arabidopsis</taxon>
    </lineage>
</organism>
<evidence type="ECO:0000256" key="14">
    <source>
        <dbReference type="ARBA" id="ARBA00022777"/>
    </source>
</evidence>
<keyword evidence="32" id="KW-1185">Reference proteome</keyword>
<evidence type="ECO:0000256" key="8">
    <source>
        <dbReference type="ARBA" id="ARBA00011738"/>
    </source>
</evidence>
<dbReference type="Proteomes" id="UP000682877">
    <property type="component" value="Chromosome 7"/>
</dbReference>
<dbReference type="Pfam" id="PF22973">
    <property type="entry name" value="GWD1_pHisD"/>
    <property type="match status" value="1"/>
</dbReference>
<feature type="transmembrane region" description="Helical" evidence="27">
    <location>
        <begin position="1493"/>
        <end position="1512"/>
    </location>
</feature>
<feature type="domain" description="Tify" evidence="30">
    <location>
        <begin position="1739"/>
        <end position="1774"/>
    </location>
</feature>
<dbReference type="InterPro" id="IPR010402">
    <property type="entry name" value="CCT_domain"/>
</dbReference>
<evidence type="ECO:0000256" key="22">
    <source>
        <dbReference type="ARBA" id="ARBA00023242"/>
    </source>
</evidence>
<dbReference type="PANTHER" id="PTHR46999:SF4">
    <property type="entry name" value="ALPHA-GLUCAN WATER DIKINASE 2"/>
    <property type="match status" value="1"/>
</dbReference>
<dbReference type="Pfam" id="PF23229">
    <property type="entry name" value="DUF7067"/>
    <property type="match status" value="1"/>
</dbReference>
<feature type="transmembrane region" description="Helical" evidence="27">
    <location>
        <begin position="1355"/>
        <end position="1374"/>
    </location>
</feature>
<dbReference type="GO" id="GO:0006355">
    <property type="term" value="P:regulation of DNA-templated transcription"/>
    <property type="evidence" value="ECO:0007669"/>
    <property type="project" value="InterPro"/>
</dbReference>
<evidence type="ECO:0000256" key="3">
    <source>
        <dbReference type="ARBA" id="ARBA00004123"/>
    </source>
</evidence>
<feature type="transmembrane region" description="Helical" evidence="27">
    <location>
        <begin position="1590"/>
        <end position="1610"/>
    </location>
</feature>
<evidence type="ECO:0000259" key="30">
    <source>
        <dbReference type="PROSITE" id="PS51320"/>
    </source>
</evidence>
<evidence type="ECO:0000256" key="26">
    <source>
        <dbReference type="SAM" id="MobiDB-lite"/>
    </source>
</evidence>
<dbReference type="PROSITE" id="PS00344">
    <property type="entry name" value="GATA_ZN_FINGER_1"/>
    <property type="match status" value="1"/>
</dbReference>
<dbReference type="PROSITE" id="PS50114">
    <property type="entry name" value="GATA_ZN_FINGER_2"/>
    <property type="match status" value="1"/>
</dbReference>
<gene>
    <name evidence="31" type="ORF">AARE701A_LOCUS18572</name>
</gene>
<keyword evidence="24" id="KW-0862">Zinc</keyword>
<dbReference type="InterPro" id="IPR054481">
    <property type="entry name" value="GWD1_pHisD"/>
</dbReference>
<evidence type="ECO:0000256" key="1">
    <source>
        <dbReference type="ARBA" id="ARBA00001946"/>
    </source>
</evidence>
<evidence type="ECO:0000313" key="31">
    <source>
        <dbReference type="EMBL" id="CAE6179048.1"/>
    </source>
</evidence>
<feature type="transmembrane region" description="Helical" evidence="27">
    <location>
        <begin position="1425"/>
        <end position="1452"/>
    </location>
</feature>
<evidence type="ECO:0000256" key="25">
    <source>
        <dbReference type="PROSITE-ProRule" id="PRU00357"/>
    </source>
</evidence>
<evidence type="ECO:0000259" key="28">
    <source>
        <dbReference type="PROSITE" id="PS50114"/>
    </source>
</evidence>
<dbReference type="GO" id="GO:0005524">
    <property type="term" value="F:ATP binding"/>
    <property type="evidence" value="ECO:0007669"/>
    <property type="project" value="UniProtKB-KW"/>
</dbReference>
<accession>A0A8S2ASG7</accession>
<dbReference type="InterPro" id="IPR055495">
    <property type="entry name" value="CWD_DUF7067"/>
</dbReference>
<keyword evidence="22 25" id="KW-0539">Nucleus</keyword>
<feature type="compositionally biased region" description="Polar residues" evidence="26">
    <location>
        <begin position="1846"/>
        <end position="1863"/>
    </location>
</feature>
<keyword evidence="23" id="KW-0119">Carbohydrate metabolism</keyword>
<comment type="function">
    <text evidence="2">Transcriptional activator that specifically binds 5'-GATA-3' or 5'-GAT-3' motifs within gene promoters.</text>
</comment>
<dbReference type="InterPro" id="IPR013936">
    <property type="entry name" value="CRT-like"/>
</dbReference>
<evidence type="ECO:0000256" key="7">
    <source>
        <dbReference type="ARBA" id="ARBA00007837"/>
    </source>
</evidence>
<dbReference type="Gene3D" id="3.30.50.10">
    <property type="entry name" value="Erythroid Transcription Factor GATA-1, subunit A"/>
    <property type="match status" value="1"/>
</dbReference>
<evidence type="ECO:0000256" key="11">
    <source>
        <dbReference type="ARBA" id="ARBA00022692"/>
    </source>
</evidence>
<dbReference type="Pfam" id="PF23166">
    <property type="entry name" value="Ig_N_CWD1"/>
    <property type="match status" value="2"/>
</dbReference>
<dbReference type="SUPFAM" id="SSF57716">
    <property type="entry name" value="Glucocorticoid receptor-like (DNA-binding domain)"/>
    <property type="match status" value="1"/>
</dbReference>
<comment type="similarity">
    <text evidence="7">Belongs to the PEP-utilizing enzyme family.</text>
</comment>
<feature type="domain" description="GATA-type" evidence="28">
    <location>
        <begin position="1869"/>
        <end position="1930"/>
    </location>
</feature>
<comment type="subcellular location">
    <subcellularLocation>
        <location evidence="4">Membrane</location>
        <topology evidence="4">Multi-pass membrane protein</topology>
    </subcellularLocation>
    <subcellularLocation>
        <location evidence="3 25">Nucleus</location>
    </subcellularLocation>
</comment>
<evidence type="ECO:0000256" key="16">
    <source>
        <dbReference type="ARBA" id="ARBA00022842"/>
    </source>
</evidence>
<keyword evidence="10" id="KW-0808">Transferase</keyword>
<keyword evidence="16" id="KW-0460">Magnesium</keyword>
<dbReference type="Pfam" id="PF00320">
    <property type="entry name" value="GATA"/>
    <property type="match status" value="1"/>
</dbReference>
<keyword evidence="24" id="KW-0863">Zinc-finger</keyword>
<dbReference type="InterPro" id="IPR056301">
    <property type="entry name" value="GWD-like_N_Ig"/>
</dbReference>
<dbReference type="GO" id="GO:0008270">
    <property type="term" value="F:zinc ion binding"/>
    <property type="evidence" value="ECO:0007669"/>
    <property type="project" value="UniProtKB-KW"/>
</dbReference>
<comment type="similarity">
    <text evidence="6">Belongs to the type IV zinc-finger family. Class C subfamily.</text>
</comment>
<keyword evidence="19" id="KW-0238">DNA-binding</keyword>
<dbReference type="Pfam" id="PF06203">
    <property type="entry name" value="CCT"/>
    <property type="match status" value="1"/>
</dbReference>
<keyword evidence="18" id="KW-0805">Transcription regulation</keyword>
<dbReference type="GO" id="GO:0016301">
    <property type="term" value="F:kinase activity"/>
    <property type="evidence" value="ECO:0007669"/>
    <property type="project" value="UniProtKB-KW"/>
</dbReference>
<dbReference type="PROSITE" id="PS51320">
    <property type="entry name" value="TIFY"/>
    <property type="match status" value="1"/>
</dbReference>
<evidence type="ECO:0000259" key="29">
    <source>
        <dbReference type="PROSITE" id="PS51017"/>
    </source>
</evidence>
<evidence type="ECO:0000256" key="15">
    <source>
        <dbReference type="ARBA" id="ARBA00022840"/>
    </source>
</evidence>
<keyword evidence="14" id="KW-0418">Kinase</keyword>
<evidence type="ECO:0000256" key="12">
    <source>
        <dbReference type="ARBA" id="ARBA00022723"/>
    </source>
</evidence>
<dbReference type="Pfam" id="PF08627">
    <property type="entry name" value="CRT-like"/>
    <property type="match status" value="1"/>
</dbReference>
<feature type="transmembrane region" description="Helical" evidence="27">
    <location>
        <begin position="1459"/>
        <end position="1481"/>
    </location>
</feature>
<evidence type="ECO:0000256" key="10">
    <source>
        <dbReference type="ARBA" id="ARBA00022679"/>
    </source>
</evidence>
<dbReference type="GO" id="GO:0005634">
    <property type="term" value="C:nucleus"/>
    <property type="evidence" value="ECO:0007669"/>
    <property type="project" value="UniProtKB-SubCell"/>
</dbReference>
<dbReference type="SMART" id="SM00401">
    <property type="entry name" value="ZnF_GATA"/>
    <property type="match status" value="1"/>
</dbReference>
<keyword evidence="20 27" id="KW-0472">Membrane</keyword>
<evidence type="ECO:0000256" key="20">
    <source>
        <dbReference type="ARBA" id="ARBA00023136"/>
    </source>
</evidence>
<comment type="similarity">
    <text evidence="5">Belongs to the CRT-like transporter family.</text>
</comment>
<dbReference type="InterPro" id="IPR002192">
    <property type="entry name" value="PPDK_AMP/ATP-bd"/>
</dbReference>
<dbReference type="PROSITE" id="PS51017">
    <property type="entry name" value="CCT"/>
    <property type="match status" value="1"/>
</dbReference>
<evidence type="ECO:0000256" key="21">
    <source>
        <dbReference type="ARBA" id="ARBA00023163"/>
    </source>
</evidence>
<evidence type="ECO:0000256" key="4">
    <source>
        <dbReference type="ARBA" id="ARBA00004141"/>
    </source>
</evidence>
<dbReference type="InterPro" id="IPR013088">
    <property type="entry name" value="Znf_NHR/GATA"/>
</dbReference>
<evidence type="ECO:0000256" key="17">
    <source>
        <dbReference type="ARBA" id="ARBA00022989"/>
    </source>
</evidence>
<comment type="cofactor">
    <cofactor evidence="1">
        <name>Mg(2+)</name>
        <dbReference type="ChEBI" id="CHEBI:18420"/>
    </cofactor>
</comment>
<evidence type="ECO:0000256" key="18">
    <source>
        <dbReference type="ARBA" id="ARBA00023015"/>
    </source>
</evidence>
<keyword evidence="17 27" id="KW-1133">Transmembrane helix</keyword>
<evidence type="ECO:0000256" key="5">
    <source>
        <dbReference type="ARBA" id="ARBA00006690"/>
    </source>
</evidence>
<evidence type="ECO:0000313" key="32">
    <source>
        <dbReference type="Proteomes" id="UP000682877"/>
    </source>
</evidence>
<proteinExistence type="inferred from homology"/>
<keyword evidence="11 27" id="KW-0812">Transmembrane</keyword>
<feature type="transmembrane region" description="Helical" evidence="27">
    <location>
        <begin position="1386"/>
        <end position="1405"/>
    </location>
</feature>
<dbReference type="Gene3D" id="3.30.1490.20">
    <property type="entry name" value="ATP-grasp fold, A domain"/>
    <property type="match status" value="1"/>
</dbReference>
<reference evidence="31" key="1">
    <citation type="submission" date="2021-01" db="EMBL/GenBank/DDBJ databases">
        <authorList>
            <person name="Bezrukov I."/>
        </authorList>
    </citation>
    <scope>NUCLEOTIDE SEQUENCE</scope>
</reference>
<keyword evidence="13" id="KW-0547">Nucleotide-binding</keyword>
<dbReference type="GO" id="GO:0016020">
    <property type="term" value="C:membrane"/>
    <property type="evidence" value="ECO:0007669"/>
    <property type="project" value="UniProtKB-SubCell"/>
</dbReference>
<dbReference type="Gene3D" id="3.30.470.20">
    <property type="entry name" value="ATP-grasp fold, B domain"/>
    <property type="match status" value="1"/>
</dbReference>
<dbReference type="InterPro" id="IPR013815">
    <property type="entry name" value="ATP_grasp_subdomain_1"/>
</dbReference>
<sequence length="1970" mass="220041">MATSKAQQFQLIEGMELQITVTGLPNGSSVRAEFHLKNCTRTWILHWGCIYQGNNNWFVPSEHFSKQGALQTPFVKSGNAYVVILELRDPRVRAIEFVLKDGSHNRWLKQHNGNFRVEIPWNDLHVHHQIPKNLIERRAHKIWDRKGRPQSSAHEQEIDYDNAVRELQIELARGISLDDLQANSTVPVEKEVTNEPHQTMNNQSYRRKHDVQKWLQKYAEPINRNGSVQSSTLVELSKRSVGQENVISQKSFHVRNYEITVLQRNVNGDCRLWVATNMAGPTVLHWGVAKSSAGEWLIPPPDVLPEKSKFVHGACQTHFTDMSSREHSYQFIDINLKRGGFVGIQFVIWSGGYWLNNNGTNFIVNLKSADSTSSDKLDVDEKYILKWLLDEISEREIEAERSLMHRFNIATELTDRCKDEGEGGCIGIMVWMRFMATRHLTWNKNYNVKPREISEALERFTNLMEKIYLQKPNKREIVRLTMALVGRGGQGDVGQRIRDEILVIQRNNHCKSGMMEEWHQKLHNNSSADDVIICEALLNYVRSDFRIDSYWHTLKTNGLTKERLASYDRPIVSEPRFRSDAKEGLIRDLTMYLKTLKTVHSGADLESAIDTFLSPSKGHHVFAVNGLSPKLQDLLNLVKRLVREENTEPLIEKLVDARIQLHPALRAPRTRAKDLLFLDIALESCFKTTIEKRLISLNFNNPPEIIFVICVVLENLCLSTDWYRVSEAYKPHDVQWALQTKAVLDRLQLVLADRCQHYFTLIQPSAKYLGQLLRIDKHGIDVFTEEVIRSGPGAVLSTLINRFDPSLRKIANLGCWQVISLADAYGFLVCVNELIVVQNKVYSKPTVIIASKVTGEEEVPAGVVAVLTPSMIDVLSHVSIRARNSKICFATCFDQNVLSNLKSKEGRAISIHTKSTGLVISDGNNSDVYVRHVYISSVPRGVISKGKKFCGHYVISSKEFTDERVGSKSYNIKFLRERVPSWIKIPTSAALPFGTFENVLSDDSNKDVARRISTLKDSLNRGDLTKLKAIQEAILQMCAPMALRNELMTKLRSERMPYLGDESGWNQSWVAIKKVWASKWNKRAYVSCKKTKLDHDEVCMAVLIQEVICGDYAFVIHTNNPISGDSSEIYTEIVKGLGETLVGAYPGRAMSFITKKTNLRSPTVISYPSKRIGLYSKPSIIFRSDSNNEDLEGNAGAGLYDSVIMDEAEEVVVDYSREPLIMDKSYQVRLFSAIAEAGNVIETLYGCPQDIEAKKDIKTDAEKVPLMDTVLMATTQPIRYLHASIPTTVSRSPAIYQISCRSSRLLSYRSTTMSTCFLRRSDLRSRFLNTTFPMRHGFSVSASTEQSSIPSNRNLIVVNSVVIVALAVANRVLYKLALVPMKQYPFFMAQLTTFGYVLIYFTILYTRRRLGIVTNEMMDVPKWRFAIIGFLEAIGVATLQQTFLVWQLLFALLILGKRFLLNQIAGCLLVAVGVVVAVSSGSGADTTLSGIGFLWPAVLVASAAFQAGASIIKEFVFNDAAKRLEGKSLDIFVVNSFGSGFQALFVFLLLPFLSNLKGIPFASLPSYLKDGAGCFFNTGAKISGCDGAPILPLLYIATNLAFNISLLHLVKISTAIVSSLAVMLSVPLSVYIMSKPLPYLPGGSSLSSNFTMGCIVLFPMFGRHSQSVIIPNNQIGTTSASAGEDHVSASATSGHIPYDDMDEIPHPDSIYGAASDLIPDGSQLVAHRSDGSELLVSRPPEGANQLTISFRGQVYVFDAVGPDKVDAVLSLLGGSTELAPGPQVMELAQQNHMPVVEYQNRCNLPQRAQSLDRFRKKRNSRCFEKKVRYGVRQEVALRMARNKGQFTSSKMSDGAYNSGTDQESAQDDGHPEISCTHCGISSKCTPMMRRGPSGPRTLCNACGLFWANRGTLRDLSKKTEENQLALIKPDEGVSVADAANNLNSEAATVEEHTSMVSLANGDNSHLLGDR</sequence>
<keyword evidence="12" id="KW-0479">Metal-binding</keyword>
<evidence type="ECO:0000256" key="23">
    <source>
        <dbReference type="ARBA" id="ARBA00023277"/>
    </source>
</evidence>
<dbReference type="PANTHER" id="PTHR46999">
    <property type="entry name" value="ALPHA-GLUCAN WATER DIKINASE 1, CHLOROPLASTIC-RELATED"/>
    <property type="match status" value="1"/>
</dbReference>
<comment type="subunit">
    <text evidence="8">Homodimer.</text>
</comment>
<keyword evidence="9" id="KW-0813">Transport</keyword>
<dbReference type="CDD" id="cd00202">
    <property type="entry name" value="ZnF_GATA"/>
    <property type="match status" value="1"/>
</dbReference>
<keyword evidence="15" id="KW-0067">ATP-binding</keyword>
<dbReference type="InterPro" id="IPR010399">
    <property type="entry name" value="Tify_dom"/>
</dbReference>
<evidence type="ECO:0000256" key="9">
    <source>
        <dbReference type="ARBA" id="ARBA00022448"/>
    </source>
</evidence>
<dbReference type="EMBL" id="LR999457">
    <property type="protein sequence ID" value="CAE6179048.1"/>
    <property type="molecule type" value="Genomic_DNA"/>
</dbReference>
<keyword evidence="21" id="KW-0804">Transcription</keyword>
<evidence type="ECO:0000256" key="6">
    <source>
        <dbReference type="ARBA" id="ARBA00007722"/>
    </source>
</evidence>
<feature type="domain" description="CCT" evidence="29">
    <location>
        <begin position="1807"/>
        <end position="1849"/>
    </location>
</feature>